<accession>A0A484KRD7</accession>
<dbReference type="OrthoDB" id="1303979at2759"/>
<dbReference type="AlphaFoldDB" id="A0A484KRD7"/>
<dbReference type="Proteomes" id="UP000595140">
    <property type="component" value="Unassembled WGS sequence"/>
</dbReference>
<proteinExistence type="predicted"/>
<evidence type="ECO:0000256" key="1">
    <source>
        <dbReference type="SAM" id="MobiDB-lite"/>
    </source>
</evidence>
<protein>
    <submittedName>
        <fullName evidence="2">Uncharacterized protein</fullName>
    </submittedName>
</protein>
<name>A0A484KRD7_9ASTE</name>
<organism evidence="2 3">
    <name type="scientific">Cuscuta campestris</name>
    <dbReference type="NCBI Taxonomy" id="132261"/>
    <lineage>
        <taxon>Eukaryota</taxon>
        <taxon>Viridiplantae</taxon>
        <taxon>Streptophyta</taxon>
        <taxon>Embryophyta</taxon>
        <taxon>Tracheophyta</taxon>
        <taxon>Spermatophyta</taxon>
        <taxon>Magnoliopsida</taxon>
        <taxon>eudicotyledons</taxon>
        <taxon>Gunneridae</taxon>
        <taxon>Pentapetalae</taxon>
        <taxon>asterids</taxon>
        <taxon>lamiids</taxon>
        <taxon>Solanales</taxon>
        <taxon>Convolvulaceae</taxon>
        <taxon>Cuscuteae</taxon>
        <taxon>Cuscuta</taxon>
        <taxon>Cuscuta subgen. Grammica</taxon>
        <taxon>Cuscuta sect. Cleistogrammica</taxon>
    </lineage>
</organism>
<feature type="compositionally biased region" description="Polar residues" evidence="1">
    <location>
        <begin position="41"/>
        <end position="62"/>
    </location>
</feature>
<reference evidence="2 3" key="1">
    <citation type="submission" date="2018-04" db="EMBL/GenBank/DDBJ databases">
        <authorList>
            <person name="Vogel A."/>
        </authorList>
    </citation>
    <scope>NUCLEOTIDE SEQUENCE [LARGE SCALE GENOMIC DNA]</scope>
</reference>
<keyword evidence="3" id="KW-1185">Reference proteome</keyword>
<feature type="compositionally biased region" description="Polar residues" evidence="1">
    <location>
        <begin position="200"/>
        <end position="231"/>
    </location>
</feature>
<feature type="compositionally biased region" description="Polar residues" evidence="1">
    <location>
        <begin position="18"/>
        <end position="34"/>
    </location>
</feature>
<sequence length="261" mass="27123">MVFKGRFFSSKKPDVSSPDASANSPRSVRPNSPIRSDKSLGKSNSISKNNSPATPSSISSLAASFRDKKKDGKWKESTIGSLNSSGMSGPGGGETLGSFKQKNLGMAEVKEVGPQTAVSVSPILASSLGLNKIKTRSGPLLQESFFGYASRDKGSAVGVSSLPKPAGNTGRVDGSSSSAKNSGMEEEKGTSEKSCWADIGSNSECMSMESAQSRNQSSHSLGPSRLQNGVPSSEAGIFRQPPLQLVTLSQAALLVITNFKG</sequence>
<feature type="region of interest" description="Disordered" evidence="1">
    <location>
        <begin position="152"/>
        <end position="236"/>
    </location>
</feature>
<feature type="compositionally biased region" description="Basic and acidic residues" evidence="1">
    <location>
        <begin position="65"/>
        <end position="76"/>
    </location>
</feature>
<feature type="region of interest" description="Disordered" evidence="1">
    <location>
        <begin position="1"/>
        <end position="99"/>
    </location>
</feature>
<feature type="compositionally biased region" description="Polar residues" evidence="1">
    <location>
        <begin position="78"/>
        <end position="87"/>
    </location>
</feature>
<evidence type="ECO:0000313" key="2">
    <source>
        <dbReference type="EMBL" id="VFQ67188.1"/>
    </source>
</evidence>
<evidence type="ECO:0000313" key="3">
    <source>
        <dbReference type="Proteomes" id="UP000595140"/>
    </source>
</evidence>
<gene>
    <name evidence="2" type="ORF">CCAM_LOCUS8964</name>
</gene>
<dbReference type="EMBL" id="OOIL02000571">
    <property type="protein sequence ID" value="VFQ67188.1"/>
    <property type="molecule type" value="Genomic_DNA"/>
</dbReference>